<dbReference type="Proteomes" id="UP000193144">
    <property type="component" value="Unassembled WGS sequence"/>
</dbReference>
<dbReference type="AlphaFoldDB" id="A0A1Y2A812"/>
<name>A0A1Y2A812_9PLEO</name>
<proteinExistence type="predicted"/>
<evidence type="ECO:0000313" key="2">
    <source>
        <dbReference type="Proteomes" id="UP000193144"/>
    </source>
</evidence>
<organism evidence="1 2">
    <name type="scientific">Clohesyomyces aquaticus</name>
    <dbReference type="NCBI Taxonomy" id="1231657"/>
    <lineage>
        <taxon>Eukaryota</taxon>
        <taxon>Fungi</taxon>
        <taxon>Dikarya</taxon>
        <taxon>Ascomycota</taxon>
        <taxon>Pezizomycotina</taxon>
        <taxon>Dothideomycetes</taxon>
        <taxon>Pleosporomycetidae</taxon>
        <taxon>Pleosporales</taxon>
        <taxon>Lindgomycetaceae</taxon>
        <taxon>Clohesyomyces</taxon>
    </lineage>
</organism>
<reference evidence="1 2" key="1">
    <citation type="submission" date="2016-07" db="EMBL/GenBank/DDBJ databases">
        <title>Pervasive Adenine N6-methylation of Active Genes in Fungi.</title>
        <authorList>
            <consortium name="DOE Joint Genome Institute"/>
            <person name="Mondo S.J."/>
            <person name="Dannebaum R.O."/>
            <person name="Kuo R.C."/>
            <person name="Labutti K."/>
            <person name="Haridas S."/>
            <person name="Kuo A."/>
            <person name="Salamov A."/>
            <person name="Ahrendt S.R."/>
            <person name="Lipzen A."/>
            <person name="Sullivan W."/>
            <person name="Andreopoulos W.B."/>
            <person name="Clum A."/>
            <person name="Lindquist E."/>
            <person name="Daum C."/>
            <person name="Ramamoorthy G.K."/>
            <person name="Gryganskyi A."/>
            <person name="Culley D."/>
            <person name="Magnuson J.K."/>
            <person name="James T.Y."/>
            <person name="O'Malley M.A."/>
            <person name="Stajich J.E."/>
            <person name="Spatafora J.W."/>
            <person name="Visel A."/>
            <person name="Grigoriev I.V."/>
        </authorList>
    </citation>
    <scope>NUCLEOTIDE SEQUENCE [LARGE SCALE GENOMIC DNA]</scope>
    <source>
        <strain evidence="1 2">CBS 115471</strain>
    </source>
</reference>
<evidence type="ECO:0000313" key="1">
    <source>
        <dbReference type="EMBL" id="ORY18653.1"/>
    </source>
</evidence>
<dbReference type="EMBL" id="MCFA01000006">
    <property type="protein sequence ID" value="ORY18653.1"/>
    <property type="molecule type" value="Genomic_DNA"/>
</dbReference>
<comment type="caution">
    <text evidence="1">The sequence shown here is derived from an EMBL/GenBank/DDBJ whole genome shotgun (WGS) entry which is preliminary data.</text>
</comment>
<protein>
    <submittedName>
        <fullName evidence="1">Uncharacterized protein</fullName>
    </submittedName>
</protein>
<gene>
    <name evidence="1" type="ORF">BCR34DRAFT_652751</name>
</gene>
<keyword evidence="2" id="KW-1185">Reference proteome</keyword>
<accession>A0A1Y2A812</accession>
<sequence length="186" mass="20687">MCSVLSYALIDGGLRLPAVIDGYLPSYTPYHAAAAAQASIYDPLTAIDGYLPLLTATCRHIQSAAQLQYRRRRLTAIDGYLPSLTATCCYIRAATQLRYCRRRLTAVDGYLLSYTPYHAAAAAQASIYDPLTAIDGYLPLLTATYRYIQLATRLWYCRRRLTAVDGYLSSYTAEPTYMRPAIIDGD</sequence>